<dbReference type="GO" id="GO:0004674">
    <property type="term" value="F:protein serine/threonine kinase activity"/>
    <property type="evidence" value="ECO:0007669"/>
    <property type="project" value="UniProtKB-KW"/>
</dbReference>
<evidence type="ECO:0000313" key="14">
    <source>
        <dbReference type="EMBL" id="RNI21792.1"/>
    </source>
</evidence>
<dbReference type="Pfam" id="PF16095">
    <property type="entry name" value="COR-A"/>
    <property type="match status" value="1"/>
</dbReference>
<evidence type="ECO:0000256" key="10">
    <source>
        <dbReference type="ARBA" id="ARBA00047899"/>
    </source>
</evidence>
<dbReference type="SMART" id="SM00255">
    <property type="entry name" value="TIR"/>
    <property type="match status" value="1"/>
</dbReference>
<dbReference type="OrthoDB" id="1148122at2"/>
<keyword evidence="3" id="KW-0433">Leucine-rich repeat</keyword>
<keyword evidence="6" id="KW-0547">Nucleotide-binding</keyword>
<evidence type="ECO:0000256" key="11">
    <source>
        <dbReference type="ARBA" id="ARBA00048679"/>
    </source>
</evidence>
<dbReference type="InterPro" id="IPR020859">
    <property type="entry name" value="ROC"/>
</dbReference>
<evidence type="ECO:0000256" key="9">
    <source>
        <dbReference type="ARBA" id="ARBA00023134"/>
    </source>
</evidence>
<dbReference type="SUPFAM" id="SSF52058">
    <property type="entry name" value="L domain-like"/>
    <property type="match status" value="1"/>
</dbReference>
<evidence type="ECO:0000256" key="5">
    <source>
        <dbReference type="ARBA" id="ARBA00022737"/>
    </source>
</evidence>
<dbReference type="Pfam" id="PF13676">
    <property type="entry name" value="TIR_2"/>
    <property type="match status" value="1"/>
</dbReference>
<dbReference type="EMBL" id="RJJD01000023">
    <property type="protein sequence ID" value="RNI21792.1"/>
    <property type="molecule type" value="Genomic_DNA"/>
</dbReference>
<dbReference type="PANTHER" id="PTHR47679:SF2">
    <property type="entry name" value="C-TERMINAL OF ROC (COR) DOMAIN-CONTAINING PROTEIN"/>
    <property type="match status" value="1"/>
</dbReference>
<sequence>MNSQEEIEEIIASRINDAINKGSDSIDLSRLGLIAFPEILKTAPNIKRLNIGDNPIRSIPEWLKNFHCLEVLDVKHCQIEELPDIFYELHKLTNLYLSNNKIKNLPHSLSQVNSLRIISASTNNLTHLPAWVFNLTHFNFDKNPVIDPPLEIYNRGTEAIKNYLKEKEKGVKKIYEAKLLIVGEPGAGKTSLMKKIIDENYKLQTNEESTLGIEIQPYLFSSDNTPQFRTNIWDFGGQEIYHSTHQFFLTKRSLYILLADNRAEDTDFNYWLQNIELLSDMSPLVIVLNEKQGRKKDINTSGMRERFKSLQQVFSFDLSKEKAELKKLTNYIKYAVQNLPHIGDELPTSWVEIRIKLEQKASTEPFITDKEYFEICESIGQIDINGALTLSEYFHDIGIFLHFQDNPLLKKTIFLKPDWATKAVYKILDDDQVINKNGYFSSYDVARLWNDKFLKLMKDELLALMMKFELCYPIDKNNFLVPQLLKRGKPNKNRLGEDFSIIKYNYDFMPKGIITRFIVRNSIYVENHDLVWREGVVLSRNGEDIAEVIETYGNREIVIRVSGEERKEFLAIILHEIDKINESYSNLKVKKLVPCNCRVCATLTNPYFFDYHRLKKFQNKGRKTDLCEESVEEVTIENLLHNALGKISIDGLNKKSVYISYAIENGEDKKLFDKFFSPLVKKLKLNVWSQDLIPPGDNIKAAINENIEKSDTIICLITQDYINNAAINDFEVERILKKNQNNECNIIPIVLRSCDQEENPFIELKSIEFNRAPVLSHHNSDEALTSVMQEIKLIFEKYFEVE</sequence>
<keyword evidence="5" id="KW-0677">Repeat</keyword>
<dbReference type="InterPro" id="IPR032675">
    <property type="entry name" value="LRR_dom_sf"/>
</dbReference>
<dbReference type="RefSeq" id="WP_123129115.1">
    <property type="nucleotide sequence ID" value="NZ_RJJD01000023.1"/>
</dbReference>
<dbReference type="SUPFAM" id="SSF52200">
    <property type="entry name" value="Toll/Interleukin receptor TIR domain"/>
    <property type="match status" value="1"/>
</dbReference>
<organism evidence="14 15">
    <name type="scientific">Rufibacter latericius</name>
    <dbReference type="NCBI Taxonomy" id="2487040"/>
    <lineage>
        <taxon>Bacteria</taxon>
        <taxon>Pseudomonadati</taxon>
        <taxon>Bacteroidota</taxon>
        <taxon>Cytophagia</taxon>
        <taxon>Cytophagales</taxon>
        <taxon>Hymenobacteraceae</taxon>
        <taxon>Rufibacter</taxon>
    </lineage>
</organism>
<dbReference type="InterPro" id="IPR001611">
    <property type="entry name" value="Leu-rich_rpt"/>
</dbReference>
<dbReference type="PROSITE" id="PS51450">
    <property type="entry name" value="LRR"/>
    <property type="match status" value="1"/>
</dbReference>
<evidence type="ECO:0000259" key="12">
    <source>
        <dbReference type="PROSITE" id="PS50104"/>
    </source>
</evidence>
<dbReference type="InterPro" id="IPR036388">
    <property type="entry name" value="WH-like_DNA-bd_sf"/>
</dbReference>
<dbReference type="Pfam" id="PF25497">
    <property type="entry name" value="COR-B"/>
    <property type="match status" value="1"/>
</dbReference>
<protein>
    <recommendedName>
        <fullName evidence="1">non-specific serine/threonine protein kinase</fullName>
        <ecNumber evidence="1">2.7.11.1</ecNumber>
    </recommendedName>
</protein>
<dbReference type="SMART" id="SM00364">
    <property type="entry name" value="LRR_BAC"/>
    <property type="match status" value="3"/>
</dbReference>
<evidence type="ECO:0000256" key="6">
    <source>
        <dbReference type="ARBA" id="ARBA00022741"/>
    </source>
</evidence>
<dbReference type="InterPro" id="IPR000157">
    <property type="entry name" value="TIR_dom"/>
</dbReference>
<keyword evidence="15" id="KW-1185">Reference proteome</keyword>
<dbReference type="Proteomes" id="UP000272117">
    <property type="component" value="Unassembled WGS sequence"/>
</dbReference>
<keyword evidence="7" id="KW-0418">Kinase</keyword>
<dbReference type="GO" id="GO:0007165">
    <property type="term" value="P:signal transduction"/>
    <property type="evidence" value="ECO:0007669"/>
    <property type="project" value="InterPro"/>
</dbReference>
<feature type="domain" description="TIR" evidence="12">
    <location>
        <begin position="653"/>
        <end position="795"/>
    </location>
</feature>
<dbReference type="PROSITE" id="PS51424">
    <property type="entry name" value="ROC"/>
    <property type="match status" value="1"/>
</dbReference>
<dbReference type="SMART" id="SM00369">
    <property type="entry name" value="LRR_TYP"/>
    <property type="match status" value="3"/>
</dbReference>
<dbReference type="InterPro" id="IPR027417">
    <property type="entry name" value="P-loop_NTPase"/>
</dbReference>
<dbReference type="Gene3D" id="1.10.10.2200">
    <property type="match status" value="1"/>
</dbReference>
<keyword evidence="9" id="KW-0342">GTP-binding</keyword>
<dbReference type="Gene3D" id="3.40.50.300">
    <property type="entry name" value="P-loop containing nucleotide triphosphate hydrolases"/>
    <property type="match status" value="1"/>
</dbReference>
<dbReference type="GO" id="GO:0005524">
    <property type="term" value="F:ATP binding"/>
    <property type="evidence" value="ECO:0007669"/>
    <property type="project" value="UniProtKB-KW"/>
</dbReference>
<proteinExistence type="predicted"/>
<dbReference type="InterPro" id="IPR032171">
    <property type="entry name" value="COR-A"/>
</dbReference>
<gene>
    <name evidence="14" type="ORF">EFB08_21840</name>
</gene>
<dbReference type="InterPro" id="IPR035897">
    <property type="entry name" value="Toll_tir_struct_dom_sf"/>
</dbReference>
<comment type="catalytic activity">
    <reaction evidence="11">
        <text>L-seryl-[protein] + ATP = O-phospho-L-seryl-[protein] + ADP + H(+)</text>
        <dbReference type="Rhea" id="RHEA:17989"/>
        <dbReference type="Rhea" id="RHEA-COMP:9863"/>
        <dbReference type="Rhea" id="RHEA-COMP:11604"/>
        <dbReference type="ChEBI" id="CHEBI:15378"/>
        <dbReference type="ChEBI" id="CHEBI:29999"/>
        <dbReference type="ChEBI" id="CHEBI:30616"/>
        <dbReference type="ChEBI" id="CHEBI:83421"/>
        <dbReference type="ChEBI" id="CHEBI:456216"/>
        <dbReference type="EC" id="2.7.11.1"/>
    </reaction>
</comment>
<dbReference type="EC" id="2.7.11.1" evidence="1"/>
<dbReference type="Gene3D" id="3.40.50.10140">
    <property type="entry name" value="Toll/interleukin-1 receptor homology (TIR) domain"/>
    <property type="match status" value="1"/>
</dbReference>
<dbReference type="InterPro" id="IPR003591">
    <property type="entry name" value="Leu-rich_rpt_typical-subtyp"/>
</dbReference>
<evidence type="ECO:0000256" key="3">
    <source>
        <dbReference type="ARBA" id="ARBA00022614"/>
    </source>
</evidence>
<reference evidence="14 15" key="1">
    <citation type="submission" date="2018-11" db="EMBL/GenBank/DDBJ databases">
        <title>Rufibacter latericius sp. nov., isolated from water in Baiyang Lake.</title>
        <authorList>
            <person name="Yang Y."/>
        </authorList>
    </citation>
    <scope>NUCLEOTIDE SEQUENCE [LARGE SCALE GENOMIC DNA]</scope>
    <source>
        <strain evidence="14 15">R-22-1c-1</strain>
    </source>
</reference>
<evidence type="ECO:0000256" key="2">
    <source>
        <dbReference type="ARBA" id="ARBA00022527"/>
    </source>
</evidence>
<accession>A0A3M9M8E8</accession>
<comment type="catalytic activity">
    <reaction evidence="10">
        <text>L-threonyl-[protein] + ATP = O-phospho-L-threonyl-[protein] + ADP + H(+)</text>
        <dbReference type="Rhea" id="RHEA:46608"/>
        <dbReference type="Rhea" id="RHEA-COMP:11060"/>
        <dbReference type="Rhea" id="RHEA-COMP:11605"/>
        <dbReference type="ChEBI" id="CHEBI:15378"/>
        <dbReference type="ChEBI" id="CHEBI:30013"/>
        <dbReference type="ChEBI" id="CHEBI:30616"/>
        <dbReference type="ChEBI" id="CHEBI:61977"/>
        <dbReference type="ChEBI" id="CHEBI:456216"/>
        <dbReference type="EC" id="2.7.11.1"/>
    </reaction>
</comment>
<evidence type="ECO:0000256" key="4">
    <source>
        <dbReference type="ARBA" id="ARBA00022679"/>
    </source>
</evidence>
<comment type="caution">
    <text evidence="14">The sequence shown here is derived from an EMBL/GenBank/DDBJ whole genome shotgun (WGS) entry which is preliminary data.</text>
</comment>
<evidence type="ECO:0000259" key="13">
    <source>
        <dbReference type="PROSITE" id="PS51424"/>
    </source>
</evidence>
<feature type="domain" description="Roc" evidence="13">
    <location>
        <begin position="170"/>
        <end position="364"/>
    </location>
</feature>
<dbReference type="PROSITE" id="PS50104">
    <property type="entry name" value="TIR"/>
    <property type="match status" value="1"/>
</dbReference>
<evidence type="ECO:0000256" key="7">
    <source>
        <dbReference type="ARBA" id="ARBA00022777"/>
    </source>
</evidence>
<dbReference type="Gene3D" id="3.80.10.10">
    <property type="entry name" value="Ribonuclease Inhibitor"/>
    <property type="match status" value="1"/>
</dbReference>
<dbReference type="Gene3D" id="3.30.310.200">
    <property type="match status" value="1"/>
</dbReference>
<dbReference type="Pfam" id="PF00560">
    <property type="entry name" value="LRR_1"/>
    <property type="match status" value="1"/>
</dbReference>
<evidence type="ECO:0000256" key="1">
    <source>
        <dbReference type="ARBA" id="ARBA00012513"/>
    </source>
</evidence>
<dbReference type="PRINTS" id="PR00449">
    <property type="entry name" value="RASTRNSFRMNG"/>
</dbReference>
<dbReference type="Gene3D" id="1.10.10.10">
    <property type="entry name" value="Winged helix-like DNA-binding domain superfamily/Winged helix DNA-binding domain"/>
    <property type="match status" value="1"/>
</dbReference>
<dbReference type="SUPFAM" id="SSF52540">
    <property type="entry name" value="P-loop containing nucleoside triphosphate hydrolases"/>
    <property type="match status" value="1"/>
</dbReference>
<dbReference type="PANTHER" id="PTHR47679">
    <property type="entry name" value="PROTEIN TORNADO 1"/>
    <property type="match status" value="1"/>
</dbReference>
<keyword evidence="2" id="KW-0723">Serine/threonine-protein kinase</keyword>
<keyword evidence="8" id="KW-0067">ATP-binding</keyword>
<dbReference type="InterPro" id="IPR057263">
    <property type="entry name" value="COR-B"/>
</dbReference>
<evidence type="ECO:0000256" key="8">
    <source>
        <dbReference type="ARBA" id="ARBA00022840"/>
    </source>
</evidence>
<keyword evidence="4" id="KW-0808">Transferase</keyword>
<evidence type="ECO:0000313" key="15">
    <source>
        <dbReference type="Proteomes" id="UP000272117"/>
    </source>
</evidence>
<dbReference type="Pfam" id="PF08477">
    <property type="entry name" value="Roc"/>
    <property type="match status" value="1"/>
</dbReference>
<name>A0A3M9M8E8_9BACT</name>
<dbReference type="AlphaFoldDB" id="A0A3M9M8E8"/>